<dbReference type="PROSITE" id="PS51273">
    <property type="entry name" value="GATASE_TYPE_1"/>
    <property type="match status" value="1"/>
</dbReference>
<evidence type="ECO:0000313" key="7">
    <source>
        <dbReference type="Proteomes" id="UP000198925"/>
    </source>
</evidence>
<dbReference type="PANTHER" id="PTHR43235:SF1">
    <property type="entry name" value="GLUTAMINE AMIDOTRANSFERASE PB2B2.05-RELATED"/>
    <property type="match status" value="1"/>
</dbReference>
<dbReference type="InterPro" id="IPR044668">
    <property type="entry name" value="PuuD-like"/>
</dbReference>
<dbReference type="GO" id="GO:0005829">
    <property type="term" value="C:cytosol"/>
    <property type="evidence" value="ECO:0007669"/>
    <property type="project" value="TreeGrafter"/>
</dbReference>
<comment type="similarity">
    <text evidence="1">Belongs to the peptidase C26 family.</text>
</comment>
<evidence type="ECO:0000256" key="4">
    <source>
        <dbReference type="ARBA" id="ARBA00060634"/>
    </source>
</evidence>
<dbReference type="GO" id="GO:0006598">
    <property type="term" value="P:polyamine catabolic process"/>
    <property type="evidence" value="ECO:0007669"/>
    <property type="project" value="TreeGrafter"/>
</dbReference>
<dbReference type="EC" id="3.5.1.94" evidence="5"/>
<evidence type="ECO:0000313" key="6">
    <source>
        <dbReference type="EMBL" id="SDE12505.1"/>
    </source>
</evidence>
<dbReference type="GO" id="GO:0016740">
    <property type="term" value="F:transferase activity"/>
    <property type="evidence" value="ECO:0007669"/>
    <property type="project" value="UniProtKB-KW"/>
</dbReference>
<reference evidence="6 7" key="1">
    <citation type="submission" date="2016-10" db="EMBL/GenBank/DDBJ databases">
        <authorList>
            <person name="de Groot N.N."/>
        </authorList>
    </citation>
    <scope>NUCLEOTIDE SEQUENCE [LARGE SCALE GENOMIC DNA]</scope>
    <source>
        <strain evidence="6 7">CPCC 100156</strain>
    </source>
</reference>
<organism evidence="6 7">
    <name type="scientific">Belnapia rosea</name>
    <dbReference type="NCBI Taxonomy" id="938405"/>
    <lineage>
        <taxon>Bacteria</taxon>
        <taxon>Pseudomonadati</taxon>
        <taxon>Pseudomonadota</taxon>
        <taxon>Alphaproteobacteria</taxon>
        <taxon>Acetobacterales</taxon>
        <taxon>Roseomonadaceae</taxon>
        <taxon>Belnapia</taxon>
    </lineage>
</organism>
<dbReference type="SUPFAM" id="SSF52317">
    <property type="entry name" value="Class I glutamine amidotransferase-like"/>
    <property type="match status" value="1"/>
</dbReference>
<name>A0A1G7AER5_9PROT</name>
<comment type="function">
    <text evidence="3">Involved in the breakdown of putrescine via hydrolysis of the gamma-glutamyl linkage of gamma-glutamyl-gamma-aminobutyrate.</text>
</comment>
<dbReference type="PANTHER" id="PTHR43235">
    <property type="entry name" value="GLUTAMINE AMIDOTRANSFERASE PB2B2.05-RELATED"/>
    <property type="match status" value="1"/>
</dbReference>
<dbReference type="GO" id="GO:0033969">
    <property type="term" value="F:gamma-glutamyl-gamma-aminobutyrate hydrolase activity"/>
    <property type="evidence" value="ECO:0007669"/>
    <property type="project" value="UniProtKB-EC"/>
</dbReference>
<dbReference type="EMBL" id="FMZX01000019">
    <property type="protein sequence ID" value="SDE12505.1"/>
    <property type="molecule type" value="Genomic_DNA"/>
</dbReference>
<dbReference type="AlphaFoldDB" id="A0A1G7AER5"/>
<dbReference type="FunFam" id="3.40.50.880:FF:000030">
    <property type="entry name" value="Gamma-glutamyl-gamma-aminobutyrate hydrolase PuuD"/>
    <property type="match status" value="1"/>
</dbReference>
<dbReference type="InterPro" id="IPR029062">
    <property type="entry name" value="Class_I_gatase-like"/>
</dbReference>
<evidence type="ECO:0000256" key="1">
    <source>
        <dbReference type="ARBA" id="ARBA00011083"/>
    </source>
</evidence>
<dbReference type="CDD" id="cd01745">
    <property type="entry name" value="GATase1_2"/>
    <property type="match status" value="1"/>
</dbReference>
<evidence type="ECO:0000256" key="5">
    <source>
        <dbReference type="ARBA" id="ARBA00066788"/>
    </source>
</evidence>
<dbReference type="Proteomes" id="UP000198925">
    <property type="component" value="Unassembled WGS sequence"/>
</dbReference>
<keyword evidence="6" id="KW-0315">Glutamine amidotransferase</keyword>
<dbReference type="Pfam" id="PF07722">
    <property type="entry name" value="Peptidase_C26"/>
    <property type="match status" value="1"/>
</dbReference>
<comment type="catalytic activity">
    <reaction evidence="2">
        <text>4-(gamma-L-glutamylamino)butanoate + H2O = 4-aminobutanoate + L-glutamate</text>
        <dbReference type="Rhea" id="RHEA:19737"/>
        <dbReference type="ChEBI" id="CHEBI:15377"/>
        <dbReference type="ChEBI" id="CHEBI:29985"/>
        <dbReference type="ChEBI" id="CHEBI:58800"/>
        <dbReference type="ChEBI" id="CHEBI:59888"/>
        <dbReference type="EC" id="3.5.1.94"/>
    </reaction>
</comment>
<evidence type="ECO:0000256" key="3">
    <source>
        <dbReference type="ARBA" id="ARBA00055068"/>
    </source>
</evidence>
<protein>
    <recommendedName>
        <fullName evidence="5">gamma-glutamyl-gamma-aminobutyrate hydrolase</fullName>
        <ecNumber evidence="5">3.5.1.94</ecNumber>
    </recommendedName>
</protein>
<dbReference type="RefSeq" id="WP_090664698.1">
    <property type="nucleotide sequence ID" value="NZ_FMZX01000019.1"/>
</dbReference>
<gene>
    <name evidence="6" type="ORF">SAMN04487779_101945</name>
</gene>
<dbReference type="Gene3D" id="3.40.50.880">
    <property type="match status" value="1"/>
</dbReference>
<proteinExistence type="inferred from homology"/>
<sequence>MKPLIGISCCVKAFGIFATPNHAASDSYVRVTLGPVGGIPVLLPAAGEALVPEILPRLDGLILTGSRSNVCPDFYEGPPHAEGTPEDIARDSTTLPLIRAAIAAGLPVLAICRGFQELNVALGGSLDQRIQDLPGRLDHSTPSDQKYGPIRTAKAHGVRLAPGSLLATIAGHCEVPVNSLHNQGIARLAPRLVAEGWAPDGTIEAVRVRDASGFAYGVQWHPEYDWETDAVSRGLLENFGRAAEAWAARRRLPQAAE</sequence>
<accession>A0A1G7AER5</accession>
<dbReference type="InterPro" id="IPR011697">
    <property type="entry name" value="Peptidase_C26"/>
</dbReference>
<keyword evidence="7" id="KW-1185">Reference proteome</keyword>
<evidence type="ECO:0000256" key="2">
    <source>
        <dbReference type="ARBA" id="ARBA00052718"/>
    </source>
</evidence>
<dbReference type="STRING" id="938405.SAMN02927895_03533"/>
<keyword evidence="6" id="KW-0808">Transferase</keyword>
<comment type="pathway">
    <text evidence="4">Amine and polyamine degradation; putrescine degradation; 4-aminobutanoate from putrescine: step 4/4.</text>
</comment>